<dbReference type="InterPro" id="IPR002850">
    <property type="entry name" value="PIN_toxin-like"/>
</dbReference>
<keyword evidence="3" id="KW-1185">Reference proteome</keyword>
<dbReference type="InterPro" id="IPR029060">
    <property type="entry name" value="PIN-like_dom_sf"/>
</dbReference>
<gene>
    <name evidence="2" type="ORF">PSQ39_03270</name>
</gene>
<accession>A0ABT5MB53</accession>
<protein>
    <submittedName>
        <fullName evidence="2">Toxin-antitoxin system toxin component, PIN family</fullName>
    </submittedName>
</protein>
<feature type="domain" description="PIN" evidence="1">
    <location>
        <begin position="6"/>
        <end position="107"/>
    </location>
</feature>
<sequence length="143" mass="16115">MTPVTVVIDTNVVLDTFVFADPTSRPLRQGLEAGRYRWVATAAMRDELQRVLAYPQIVRRLAFYGLTAEFVLASFDRHVACVPEADKAPWTCKDPDDQKFIDLAVAYPGYLLSKDQAVLCMQKRLASAQVHVQRHLLPETPLV</sequence>
<dbReference type="NCBIfam" id="TIGR00305">
    <property type="entry name" value="putative toxin-antitoxin system toxin component, PIN family"/>
    <property type="match status" value="1"/>
</dbReference>
<dbReference type="PANTHER" id="PTHR34610">
    <property type="entry name" value="SSL7007 PROTEIN"/>
    <property type="match status" value="1"/>
</dbReference>
<dbReference type="Proteomes" id="UP001528672">
    <property type="component" value="Unassembled WGS sequence"/>
</dbReference>
<reference evidence="2 3" key="1">
    <citation type="submission" date="2023-02" db="EMBL/GenBank/DDBJ databases">
        <title>Bacterial whole genome sequence for Curvibacter sp. HBC28.</title>
        <authorList>
            <person name="Le V."/>
            <person name="Ko S.-R."/>
            <person name="Ahn C.-Y."/>
            <person name="Oh H.-M."/>
        </authorList>
    </citation>
    <scope>NUCLEOTIDE SEQUENCE [LARGE SCALE GENOMIC DNA]</scope>
    <source>
        <strain evidence="2 3">HBC28</strain>
    </source>
</reference>
<dbReference type="RefSeq" id="WP_273925620.1">
    <property type="nucleotide sequence ID" value="NZ_JAQSIO010000001.1"/>
</dbReference>
<evidence type="ECO:0000259" key="1">
    <source>
        <dbReference type="Pfam" id="PF13470"/>
    </source>
</evidence>
<evidence type="ECO:0000313" key="2">
    <source>
        <dbReference type="EMBL" id="MDD0813640.1"/>
    </source>
</evidence>
<comment type="caution">
    <text evidence="2">The sequence shown here is derived from an EMBL/GenBank/DDBJ whole genome shotgun (WGS) entry which is preliminary data.</text>
</comment>
<dbReference type="Pfam" id="PF13470">
    <property type="entry name" value="PIN_3"/>
    <property type="match status" value="1"/>
</dbReference>
<organism evidence="2 3">
    <name type="scientific">Curvibacter microcysteis</name>
    <dbReference type="NCBI Taxonomy" id="3026419"/>
    <lineage>
        <taxon>Bacteria</taxon>
        <taxon>Pseudomonadati</taxon>
        <taxon>Pseudomonadota</taxon>
        <taxon>Betaproteobacteria</taxon>
        <taxon>Burkholderiales</taxon>
        <taxon>Comamonadaceae</taxon>
        <taxon>Curvibacter</taxon>
    </lineage>
</organism>
<dbReference type="InterPro" id="IPR002716">
    <property type="entry name" value="PIN_dom"/>
</dbReference>
<evidence type="ECO:0000313" key="3">
    <source>
        <dbReference type="Proteomes" id="UP001528672"/>
    </source>
</evidence>
<dbReference type="SUPFAM" id="SSF88723">
    <property type="entry name" value="PIN domain-like"/>
    <property type="match status" value="1"/>
</dbReference>
<dbReference type="EMBL" id="JAQSIO010000001">
    <property type="protein sequence ID" value="MDD0813640.1"/>
    <property type="molecule type" value="Genomic_DNA"/>
</dbReference>
<dbReference type="PANTHER" id="PTHR34610:SF3">
    <property type="entry name" value="SSL7007 PROTEIN"/>
    <property type="match status" value="1"/>
</dbReference>
<name>A0ABT5MB53_9BURK</name>
<proteinExistence type="predicted"/>